<keyword evidence="4" id="KW-0732">Signal</keyword>
<feature type="signal peptide" evidence="4">
    <location>
        <begin position="1"/>
        <end position="26"/>
    </location>
</feature>
<feature type="domain" description="PDZ" evidence="5">
    <location>
        <begin position="279"/>
        <end position="325"/>
    </location>
</feature>
<dbReference type="Pfam" id="PF17820">
    <property type="entry name" value="PDZ_6"/>
    <property type="match status" value="1"/>
</dbReference>
<keyword evidence="7" id="KW-1185">Reference proteome</keyword>
<evidence type="ECO:0000256" key="4">
    <source>
        <dbReference type="SAM" id="SignalP"/>
    </source>
</evidence>
<gene>
    <name evidence="6" type="ORF">DMT42_05200</name>
</gene>
<feature type="compositionally biased region" description="Polar residues" evidence="3">
    <location>
        <begin position="171"/>
        <end position="185"/>
    </location>
</feature>
<dbReference type="GO" id="GO:0004252">
    <property type="term" value="F:serine-type endopeptidase activity"/>
    <property type="evidence" value="ECO:0007669"/>
    <property type="project" value="InterPro"/>
</dbReference>
<dbReference type="InterPro" id="IPR001940">
    <property type="entry name" value="Peptidase_S1C"/>
</dbReference>
<keyword evidence="2" id="KW-0378">Hydrolase</keyword>
<dbReference type="OrthoDB" id="73775at2"/>
<dbReference type="PANTHER" id="PTHR43343">
    <property type="entry name" value="PEPTIDASE S12"/>
    <property type="match status" value="1"/>
</dbReference>
<dbReference type="InterPro" id="IPR009003">
    <property type="entry name" value="Peptidase_S1_PA"/>
</dbReference>
<dbReference type="Proteomes" id="UP000247634">
    <property type="component" value="Chromosome"/>
</dbReference>
<evidence type="ECO:0000313" key="7">
    <source>
        <dbReference type="Proteomes" id="UP000247634"/>
    </source>
</evidence>
<evidence type="ECO:0000256" key="1">
    <source>
        <dbReference type="ARBA" id="ARBA00022670"/>
    </source>
</evidence>
<dbReference type="Pfam" id="PF13365">
    <property type="entry name" value="Trypsin_2"/>
    <property type="match status" value="1"/>
</dbReference>
<dbReference type="GO" id="GO:0006508">
    <property type="term" value="P:proteolysis"/>
    <property type="evidence" value="ECO:0007669"/>
    <property type="project" value="UniProtKB-KW"/>
</dbReference>
<sequence length="361" mass="37565">MRRNARAALAGASVIAMVLGGTAAQAAPADDSPQDIFEKASPATVNVIGKKGSGSGFVYDADQGLIVTNAHVVAGEDALKAVIPGRGEVPVQVLGSDPCEDVAVLKLSTPQEDLTALEFGDSDEVQAGDEVTALGYPASLQSNVETEKPVYTSGAVQSPNVPADPSPSDPHFTSTIQHSATLNPGNSGGPLLDSDTEVVGLNTLQNPEAQGQYYSISSRHVRSLLKPLADGLKKDDPGWQLVSLDDQNATALFTDPDDQQAVADIQKRVTDAGQSGLLVYNVVTDSPAARARLEIGDVITSVKDTPVSTMADLCDVLQSAPAGSVLPLHGMYTVNAGATDEAGHVTKFGEEWDVQLRLSKK</sequence>
<dbReference type="Gene3D" id="2.40.10.120">
    <property type="match status" value="1"/>
</dbReference>
<keyword evidence="1" id="KW-0645">Protease</keyword>
<dbReference type="InterPro" id="IPR041489">
    <property type="entry name" value="PDZ_6"/>
</dbReference>
<dbReference type="RefSeq" id="WP_110626699.1">
    <property type="nucleotide sequence ID" value="NZ_CP029788.1"/>
</dbReference>
<reference evidence="6 7" key="1">
    <citation type="submission" date="2018-06" db="EMBL/GenBank/DDBJ databases">
        <title>The complete genome sequence of a nosiheptide producer Streptomyces actuosus ATCC 25421: deducing the ability of producing a new class III lantibiotics.</title>
        <authorList>
            <person name="Liu W."/>
            <person name="Sun F."/>
            <person name="Hu Y."/>
        </authorList>
    </citation>
    <scope>NUCLEOTIDE SEQUENCE [LARGE SCALE GENOMIC DNA]</scope>
    <source>
        <strain evidence="6 7">ATCC 25421</strain>
    </source>
</reference>
<accession>A0A2U9NWT7</accession>
<organism evidence="6 7">
    <name type="scientific">Streptomyces actuosus</name>
    <dbReference type="NCBI Taxonomy" id="1885"/>
    <lineage>
        <taxon>Bacteria</taxon>
        <taxon>Bacillati</taxon>
        <taxon>Actinomycetota</taxon>
        <taxon>Actinomycetes</taxon>
        <taxon>Kitasatosporales</taxon>
        <taxon>Streptomycetaceae</taxon>
        <taxon>Streptomyces</taxon>
    </lineage>
</organism>
<dbReference type="SUPFAM" id="SSF50494">
    <property type="entry name" value="Trypsin-like serine proteases"/>
    <property type="match status" value="1"/>
</dbReference>
<dbReference type="InterPro" id="IPR036034">
    <property type="entry name" value="PDZ_sf"/>
</dbReference>
<dbReference type="AlphaFoldDB" id="A0A2U9NWT7"/>
<evidence type="ECO:0000256" key="3">
    <source>
        <dbReference type="SAM" id="MobiDB-lite"/>
    </source>
</evidence>
<dbReference type="PRINTS" id="PR00834">
    <property type="entry name" value="PROTEASES2C"/>
</dbReference>
<evidence type="ECO:0000256" key="2">
    <source>
        <dbReference type="ARBA" id="ARBA00022801"/>
    </source>
</evidence>
<feature type="chain" id="PRO_5015917006" evidence="4">
    <location>
        <begin position="27"/>
        <end position="361"/>
    </location>
</feature>
<dbReference type="SUPFAM" id="SSF50156">
    <property type="entry name" value="PDZ domain-like"/>
    <property type="match status" value="1"/>
</dbReference>
<dbReference type="InterPro" id="IPR051201">
    <property type="entry name" value="Chloro_Bact_Ser_Proteases"/>
</dbReference>
<dbReference type="KEGG" id="sact:DMT42_05200"/>
<feature type="region of interest" description="Disordered" evidence="3">
    <location>
        <begin position="145"/>
        <end position="195"/>
    </location>
</feature>
<evidence type="ECO:0000313" key="6">
    <source>
        <dbReference type="EMBL" id="AWT41763.1"/>
    </source>
</evidence>
<dbReference type="PANTHER" id="PTHR43343:SF3">
    <property type="entry name" value="PROTEASE DO-LIKE 8, CHLOROPLASTIC"/>
    <property type="match status" value="1"/>
</dbReference>
<protein>
    <submittedName>
        <fullName evidence="6">Trypsin</fullName>
    </submittedName>
</protein>
<evidence type="ECO:0000259" key="5">
    <source>
        <dbReference type="Pfam" id="PF17820"/>
    </source>
</evidence>
<name>A0A2U9NWT7_STRAS</name>
<proteinExistence type="predicted"/>
<dbReference type="Gene3D" id="2.30.42.10">
    <property type="match status" value="1"/>
</dbReference>
<dbReference type="EMBL" id="CP029788">
    <property type="protein sequence ID" value="AWT41763.1"/>
    <property type="molecule type" value="Genomic_DNA"/>
</dbReference>